<name>A0A921NYE5_9RHOB</name>
<accession>A0A921NYE5</accession>
<keyword evidence="4" id="KW-1185">Reference proteome</keyword>
<evidence type="ECO:0000256" key="1">
    <source>
        <dbReference type="SAM" id="MobiDB-lite"/>
    </source>
</evidence>
<comment type="caution">
    <text evidence="3">The sequence shown here is derived from an EMBL/GenBank/DDBJ whole genome shotgun (WGS) entry which is preliminary data.</text>
</comment>
<reference evidence="3" key="1">
    <citation type="submission" date="2013-03" db="EMBL/GenBank/DDBJ databases">
        <title>Genome Sequence of the Profundibacterium mesophilum strain KAUST100406-0324T from Red Sea, a novel genus in the family Rhodobacteraceae.</title>
        <authorList>
            <person name="Essack M."/>
            <person name="Alam I."/>
            <person name="Lafi F."/>
            <person name="Alawi W."/>
            <person name="Kamanu F."/>
            <person name="Al-Suwailem A."/>
            <person name="Lee O.O."/>
            <person name="Xu Y."/>
            <person name="Bajic V."/>
            <person name="Qian P.-Y."/>
            <person name="Archer J."/>
        </authorList>
    </citation>
    <scope>NUCLEOTIDE SEQUENCE</scope>
    <source>
        <strain evidence="3">KAUST100406-0324</strain>
    </source>
</reference>
<dbReference type="Proteomes" id="UP000698242">
    <property type="component" value="Unassembled WGS sequence"/>
</dbReference>
<feature type="chain" id="PRO_5038077696" evidence="2">
    <location>
        <begin position="24"/>
        <end position="138"/>
    </location>
</feature>
<keyword evidence="2" id="KW-0732">Signal</keyword>
<evidence type="ECO:0000256" key="2">
    <source>
        <dbReference type="SAM" id="SignalP"/>
    </source>
</evidence>
<dbReference type="EMBL" id="APKE01000010">
    <property type="protein sequence ID" value="KAF0676989.1"/>
    <property type="molecule type" value="Genomic_DNA"/>
</dbReference>
<sequence length="138" mass="14088">MTRMTGATIAFLTACLGASGAGAEPAAARIYLYDTAPNYCPAGLSPVTIDGTISCGVPNSEGSYVEASPSAHETPRRSAILMPVKSARHSQGRSGMAPVPQAPTRHASGRADSGATVMGRPSIERDLSDDAEGAVSLR</sequence>
<evidence type="ECO:0000313" key="3">
    <source>
        <dbReference type="EMBL" id="KAF0676989.1"/>
    </source>
</evidence>
<protein>
    <submittedName>
        <fullName evidence="3">Prokaryotic membrane lipoprotein lipid attachment site domain containing protein</fullName>
    </submittedName>
</protein>
<evidence type="ECO:0000313" key="4">
    <source>
        <dbReference type="Proteomes" id="UP000698242"/>
    </source>
</evidence>
<feature type="region of interest" description="Disordered" evidence="1">
    <location>
        <begin position="84"/>
        <end position="138"/>
    </location>
</feature>
<proteinExistence type="predicted"/>
<gene>
    <name evidence="3" type="ORF">PMES_00786</name>
</gene>
<feature type="signal peptide" evidence="2">
    <location>
        <begin position="1"/>
        <end position="23"/>
    </location>
</feature>
<keyword evidence="3" id="KW-0449">Lipoprotein</keyword>
<dbReference type="AlphaFoldDB" id="A0A921NYE5"/>
<dbReference type="RefSeq" id="WP_159964201.1">
    <property type="nucleotide sequence ID" value="NZ_APKE01000010.1"/>
</dbReference>
<dbReference type="PROSITE" id="PS51257">
    <property type="entry name" value="PROKAR_LIPOPROTEIN"/>
    <property type="match status" value="1"/>
</dbReference>
<dbReference type="OrthoDB" id="7875085at2"/>
<organism evidence="3 4">
    <name type="scientific">Profundibacterium mesophilum KAUST100406-0324</name>
    <dbReference type="NCBI Taxonomy" id="1037889"/>
    <lineage>
        <taxon>Bacteria</taxon>
        <taxon>Pseudomonadati</taxon>
        <taxon>Pseudomonadota</taxon>
        <taxon>Alphaproteobacteria</taxon>
        <taxon>Rhodobacterales</taxon>
        <taxon>Roseobacteraceae</taxon>
        <taxon>Profundibacterium</taxon>
    </lineage>
</organism>